<proteinExistence type="predicted"/>
<accession>A0A2I0IXW1</accession>
<gene>
    <name evidence="1" type="ORF">CRG98_030786</name>
</gene>
<evidence type="ECO:0000313" key="2">
    <source>
        <dbReference type="Proteomes" id="UP000233551"/>
    </source>
</evidence>
<sequence length="100" mass="11107">MVARVGPPPPKIYKKIKRRLREEIGIVVARYLPPPPQSRLPAATEVTEDLDWGNSGPAPVTTTHVRSPMTWFSRPLLFCEEGEGVGWGGVGFLEWLLGLE</sequence>
<dbReference type="Proteomes" id="UP000233551">
    <property type="component" value="Unassembled WGS sequence"/>
</dbReference>
<organism evidence="1 2">
    <name type="scientific">Punica granatum</name>
    <name type="common">Pomegranate</name>
    <dbReference type="NCBI Taxonomy" id="22663"/>
    <lineage>
        <taxon>Eukaryota</taxon>
        <taxon>Viridiplantae</taxon>
        <taxon>Streptophyta</taxon>
        <taxon>Embryophyta</taxon>
        <taxon>Tracheophyta</taxon>
        <taxon>Spermatophyta</taxon>
        <taxon>Magnoliopsida</taxon>
        <taxon>eudicotyledons</taxon>
        <taxon>Gunneridae</taxon>
        <taxon>Pentapetalae</taxon>
        <taxon>rosids</taxon>
        <taxon>malvids</taxon>
        <taxon>Myrtales</taxon>
        <taxon>Lythraceae</taxon>
        <taxon>Punica</taxon>
    </lineage>
</organism>
<protein>
    <submittedName>
        <fullName evidence="1">Uncharacterized protein</fullName>
    </submittedName>
</protein>
<name>A0A2I0IXW1_PUNGR</name>
<keyword evidence="2" id="KW-1185">Reference proteome</keyword>
<dbReference type="AlphaFoldDB" id="A0A2I0IXW1"/>
<evidence type="ECO:0000313" key="1">
    <source>
        <dbReference type="EMBL" id="PKI48848.1"/>
    </source>
</evidence>
<reference evidence="1 2" key="1">
    <citation type="submission" date="2017-11" db="EMBL/GenBank/DDBJ databases">
        <title>De-novo sequencing of pomegranate (Punica granatum L.) genome.</title>
        <authorList>
            <person name="Akparov Z."/>
            <person name="Amiraslanov A."/>
            <person name="Hajiyeva S."/>
            <person name="Abbasov M."/>
            <person name="Kaur K."/>
            <person name="Hamwieh A."/>
            <person name="Solovyev V."/>
            <person name="Salamov A."/>
            <person name="Braich B."/>
            <person name="Kosarev P."/>
            <person name="Mahmoud A."/>
            <person name="Hajiyev E."/>
            <person name="Babayeva S."/>
            <person name="Izzatullayeva V."/>
            <person name="Mammadov A."/>
            <person name="Mammadov A."/>
            <person name="Sharifova S."/>
            <person name="Ojaghi J."/>
            <person name="Eynullazada K."/>
            <person name="Bayramov B."/>
            <person name="Abdulazimova A."/>
            <person name="Shahmuradov I."/>
        </authorList>
    </citation>
    <scope>NUCLEOTIDE SEQUENCE [LARGE SCALE GENOMIC DNA]</scope>
    <source>
        <strain evidence="2">cv. AG2017</strain>
        <tissue evidence="1">Leaf</tissue>
    </source>
</reference>
<dbReference type="EMBL" id="PGOL01002323">
    <property type="protein sequence ID" value="PKI48848.1"/>
    <property type="molecule type" value="Genomic_DNA"/>
</dbReference>
<comment type="caution">
    <text evidence="1">The sequence shown here is derived from an EMBL/GenBank/DDBJ whole genome shotgun (WGS) entry which is preliminary data.</text>
</comment>